<dbReference type="Proteomes" id="UP001239795">
    <property type="component" value="Unassembled WGS sequence"/>
</dbReference>
<name>A0AAI9U4T0_9PEZI</name>
<comment type="caution">
    <text evidence="1">The sequence shown here is derived from an EMBL/GenBank/DDBJ whole genome shotgun (WGS) entry which is preliminary data.</text>
</comment>
<reference evidence="1 2" key="1">
    <citation type="submission" date="2016-10" db="EMBL/GenBank/DDBJ databases">
        <title>The genome sequence of Colletotrichum fioriniae PJ7.</title>
        <authorList>
            <person name="Baroncelli R."/>
        </authorList>
    </citation>
    <scope>NUCLEOTIDE SEQUENCE [LARGE SCALE GENOMIC DNA]</scope>
    <source>
        <strain evidence="1">Col 31</strain>
    </source>
</reference>
<dbReference type="EMBL" id="MLGG01000046">
    <property type="protein sequence ID" value="KAK1451707.1"/>
    <property type="molecule type" value="Genomic_DNA"/>
</dbReference>
<gene>
    <name evidence="1" type="ORF">CMEL01_06281</name>
</gene>
<evidence type="ECO:0000313" key="1">
    <source>
        <dbReference type="EMBL" id="KAK1451707.1"/>
    </source>
</evidence>
<proteinExistence type="predicted"/>
<evidence type="ECO:0000313" key="2">
    <source>
        <dbReference type="Proteomes" id="UP001239795"/>
    </source>
</evidence>
<sequence>MQAFQYRSLSARLSVLEDLFGSTRTESRPIQLGQKVVQTPNRCGLNPIGHFDDRSQLHASSSLFL</sequence>
<protein>
    <submittedName>
        <fullName evidence="1">Uncharacterized protein</fullName>
    </submittedName>
</protein>
<dbReference type="AlphaFoldDB" id="A0AAI9U4T0"/>
<keyword evidence="2" id="KW-1185">Reference proteome</keyword>
<organism evidence="1 2">
    <name type="scientific">Colletotrichum melonis</name>
    <dbReference type="NCBI Taxonomy" id="1209925"/>
    <lineage>
        <taxon>Eukaryota</taxon>
        <taxon>Fungi</taxon>
        <taxon>Dikarya</taxon>
        <taxon>Ascomycota</taxon>
        <taxon>Pezizomycotina</taxon>
        <taxon>Sordariomycetes</taxon>
        <taxon>Hypocreomycetidae</taxon>
        <taxon>Glomerellales</taxon>
        <taxon>Glomerellaceae</taxon>
        <taxon>Colletotrichum</taxon>
        <taxon>Colletotrichum acutatum species complex</taxon>
    </lineage>
</organism>
<accession>A0AAI9U4T0</accession>